<dbReference type="PANTHER" id="PTHR43380">
    <property type="entry name" value="2-OXOISOVALERATE DEHYDROGENASE SUBUNIT ALPHA, MITOCHONDRIAL"/>
    <property type="match status" value="1"/>
</dbReference>
<dbReference type="Pfam" id="PF00676">
    <property type="entry name" value="E1_dh"/>
    <property type="match status" value="1"/>
</dbReference>
<feature type="compositionally biased region" description="Low complexity" evidence="5">
    <location>
        <begin position="307"/>
        <end position="321"/>
    </location>
</feature>
<evidence type="ECO:0000256" key="3">
    <source>
        <dbReference type="ARBA" id="ARBA00023052"/>
    </source>
</evidence>
<dbReference type="GO" id="GO:0003863">
    <property type="term" value="F:branched-chain 2-oxo acid dehydrogenase activity"/>
    <property type="evidence" value="ECO:0007669"/>
    <property type="project" value="UniProtKB-EC"/>
</dbReference>
<keyword evidence="8" id="KW-1185">Reference proteome</keyword>
<evidence type="ECO:0000313" key="8">
    <source>
        <dbReference type="Proteomes" id="UP000000417"/>
    </source>
</evidence>
<protein>
    <recommendedName>
        <fullName evidence="4">2-oxoisovalerate dehydrogenase subunit alpha</fullName>
        <ecNumber evidence="4">1.2.4.4</ecNumber>
    </recommendedName>
    <alternativeName>
        <fullName evidence="4">Branched-chain alpha-keto acid dehydrogenase E1 component alpha chain</fullName>
    </alternativeName>
</protein>
<dbReference type="Gene3D" id="3.40.50.970">
    <property type="match status" value="1"/>
</dbReference>
<dbReference type="AlphaFoldDB" id="Q67RX5"/>
<feature type="domain" description="Dehydrogenase E1 component" evidence="6">
    <location>
        <begin position="18"/>
        <end position="315"/>
    </location>
</feature>
<dbReference type="HOGENOM" id="CLU_029393_1_0_9"/>
<dbReference type="EMBL" id="AP006840">
    <property type="protein sequence ID" value="BAD39568.1"/>
    <property type="molecule type" value="Genomic_DNA"/>
</dbReference>
<accession>Q67RX5</accession>
<sequence length="334" mass="35087">MLDHRAAGLTDEQALAIYRWMLLTRRLDERLGVLQRSGAIPLALSSRGHEAAQVGAALAFARGKDWWFPYYRDLGAVLVAGTTPLDVMLSSFGRAADPSSGGRQTPYNWGDRRLNIVARSAPVGVQIPQAVGVAQAAVRRGDPIVVYCSFGEGAASQGDFHEGLNWAALHRLPVIFFCQNNGWAISVPLSRQVAGGSVAARAAGYGIEGVSLDGTDPFAVHAAVRRAVVRARAGGGPALIEARVHRLDPHTCDDNHAAYRTGAELRAAREADPLPAVADYLRRRGLLTDAAAAAVERAVAAEIDAAEAAARAARPPAGEEALGPVTAPPAPAPP</sequence>
<dbReference type="EC" id="1.2.4.4" evidence="4"/>
<evidence type="ECO:0000256" key="4">
    <source>
        <dbReference type="RuleBase" id="RU365014"/>
    </source>
</evidence>
<evidence type="ECO:0000256" key="2">
    <source>
        <dbReference type="ARBA" id="ARBA00023002"/>
    </source>
</evidence>
<dbReference type="STRING" id="292459.STH583"/>
<comment type="cofactor">
    <cofactor evidence="1 4">
        <name>thiamine diphosphate</name>
        <dbReference type="ChEBI" id="CHEBI:58937"/>
    </cofactor>
</comment>
<organism evidence="7 8">
    <name type="scientific">Symbiobacterium thermophilum (strain DSM 24528 / JCM 14929 / IAM 14863 / T)</name>
    <dbReference type="NCBI Taxonomy" id="292459"/>
    <lineage>
        <taxon>Bacteria</taxon>
        <taxon>Bacillati</taxon>
        <taxon>Bacillota</taxon>
        <taxon>Clostridia</taxon>
        <taxon>Eubacteriales</taxon>
        <taxon>Symbiobacteriaceae</taxon>
        <taxon>Symbiobacterium</taxon>
    </lineage>
</organism>
<dbReference type="InterPro" id="IPR050771">
    <property type="entry name" value="Alpha-ketoacid_DH_E1_comp"/>
</dbReference>
<evidence type="ECO:0000256" key="5">
    <source>
        <dbReference type="SAM" id="MobiDB-lite"/>
    </source>
</evidence>
<reference evidence="7 8" key="1">
    <citation type="journal article" date="2004" name="Nucleic Acids Res.">
        <title>Genome sequence of Symbiobacterium thermophilum, an uncultivable bacterium that depends on microbial commensalism.</title>
        <authorList>
            <person name="Ueda K."/>
            <person name="Yamashita A."/>
            <person name="Ishikawa J."/>
            <person name="Shimada M."/>
            <person name="Watsuji T."/>
            <person name="Morimura K."/>
            <person name="Ikeda H."/>
            <person name="Hattori M."/>
            <person name="Beppu T."/>
        </authorList>
    </citation>
    <scope>NUCLEOTIDE SEQUENCE [LARGE SCALE GENOMIC DNA]</scope>
    <source>
        <strain evidence="8">T / IAM 14863</strain>
    </source>
</reference>
<dbReference type="CDD" id="cd02000">
    <property type="entry name" value="TPP_E1_PDC_ADC_BCADC"/>
    <property type="match status" value="1"/>
</dbReference>
<dbReference type="InterPro" id="IPR001017">
    <property type="entry name" value="DH_E1"/>
</dbReference>
<evidence type="ECO:0000313" key="7">
    <source>
        <dbReference type="EMBL" id="BAD39568.1"/>
    </source>
</evidence>
<gene>
    <name evidence="7" type="ordered locus">STH583</name>
</gene>
<name>Q67RX5_SYMTH</name>
<evidence type="ECO:0000259" key="6">
    <source>
        <dbReference type="Pfam" id="PF00676"/>
    </source>
</evidence>
<evidence type="ECO:0000256" key="1">
    <source>
        <dbReference type="ARBA" id="ARBA00001964"/>
    </source>
</evidence>
<proteinExistence type="inferred from homology"/>
<feature type="region of interest" description="Disordered" evidence="5">
    <location>
        <begin position="307"/>
        <end position="334"/>
    </location>
</feature>
<comment type="similarity">
    <text evidence="4">Belongs to the BCKDHA family.</text>
</comment>
<keyword evidence="2 4" id="KW-0560">Oxidoreductase</keyword>
<dbReference type="Proteomes" id="UP000000417">
    <property type="component" value="Chromosome"/>
</dbReference>
<dbReference type="RefSeq" id="WP_011194717.1">
    <property type="nucleotide sequence ID" value="NC_006177.1"/>
</dbReference>
<comment type="catalytic activity">
    <reaction evidence="4">
        <text>N(6)-[(R)-lipoyl]-L-lysyl-[protein] + 3-methyl-2-oxobutanoate + H(+) = N(6)-[(R)-S(8)-2-methylpropanoyldihydrolipoyl]-L-lysyl-[protein] + CO2</text>
        <dbReference type="Rhea" id="RHEA:13457"/>
        <dbReference type="Rhea" id="RHEA-COMP:10474"/>
        <dbReference type="Rhea" id="RHEA-COMP:10497"/>
        <dbReference type="ChEBI" id="CHEBI:11851"/>
        <dbReference type="ChEBI" id="CHEBI:15378"/>
        <dbReference type="ChEBI" id="CHEBI:16526"/>
        <dbReference type="ChEBI" id="CHEBI:83099"/>
        <dbReference type="ChEBI" id="CHEBI:83142"/>
        <dbReference type="EC" id="1.2.4.4"/>
    </reaction>
</comment>
<dbReference type="SUPFAM" id="SSF52518">
    <property type="entry name" value="Thiamin diphosphate-binding fold (THDP-binding)"/>
    <property type="match status" value="1"/>
</dbReference>
<dbReference type="GO" id="GO:0009083">
    <property type="term" value="P:branched-chain amino acid catabolic process"/>
    <property type="evidence" value="ECO:0007669"/>
    <property type="project" value="TreeGrafter"/>
</dbReference>
<dbReference type="PANTHER" id="PTHR43380:SF1">
    <property type="entry name" value="2-OXOISOVALERATE DEHYDROGENASE SUBUNIT ALPHA, MITOCHONDRIAL"/>
    <property type="match status" value="1"/>
</dbReference>
<comment type="function">
    <text evidence="4">The branched-chain alpha-keto dehydrogenase complex catalyzes the overall conversion of alpha-keto acids to acyl-CoA and CO(2). It contains multiple copies of three enzymatic components: branched-chain alpha-keto acid decarboxylase (E1), lipoamide acyltransferase (E2) and lipoamide dehydrogenase (E3).</text>
</comment>
<dbReference type="InterPro" id="IPR029061">
    <property type="entry name" value="THDP-binding"/>
</dbReference>
<keyword evidence="3 4" id="KW-0786">Thiamine pyrophosphate</keyword>
<dbReference type="KEGG" id="sth:STH583"/>
<dbReference type="eggNOG" id="COG1071">
    <property type="taxonomic scope" value="Bacteria"/>
</dbReference>